<keyword evidence="2" id="KW-1003">Cell membrane</keyword>
<feature type="transmembrane region" description="Helical" evidence="6">
    <location>
        <begin position="202"/>
        <end position="220"/>
    </location>
</feature>
<feature type="transmembrane region" description="Helical" evidence="6">
    <location>
        <begin position="417"/>
        <end position="439"/>
    </location>
</feature>
<dbReference type="PANTHER" id="PTHR43702">
    <property type="entry name" value="L-FUCOSE-PROTON SYMPORTER"/>
    <property type="match status" value="1"/>
</dbReference>
<feature type="transmembrane region" description="Helical" evidence="6">
    <location>
        <begin position="343"/>
        <end position="362"/>
    </location>
</feature>
<protein>
    <submittedName>
        <fullName evidence="7">MFS transporter</fullName>
    </submittedName>
</protein>
<comment type="subcellular location">
    <subcellularLocation>
        <location evidence="1">Cell inner membrane</location>
        <topology evidence="1">Multi-pass membrane protein</topology>
    </subcellularLocation>
</comment>
<feature type="transmembrane region" description="Helical" evidence="6">
    <location>
        <begin position="248"/>
        <end position="272"/>
    </location>
</feature>
<feature type="transmembrane region" description="Helical" evidence="6">
    <location>
        <begin position="374"/>
        <end position="397"/>
    </location>
</feature>
<feature type="transmembrane region" description="Helical" evidence="6">
    <location>
        <begin position="58"/>
        <end position="75"/>
    </location>
</feature>
<dbReference type="OrthoDB" id="9795150at2"/>
<dbReference type="InterPro" id="IPR050375">
    <property type="entry name" value="MFS_TsgA-like"/>
</dbReference>
<dbReference type="GO" id="GO:0015535">
    <property type="term" value="F:fucose:proton symporter activity"/>
    <property type="evidence" value="ECO:0007669"/>
    <property type="project" value="InterPro"/>
</dbReference>
<evidence type="ECO:0000256" key="2">
    <source>
        <dbReference type="ARBA" id="ARBA00022475"/>
    </source>
</evidence>
<dbReference type="Gene3D" id="1.20.1250.20">
    <property type="entry name" value="MFS general substrate transporter like domains"/>
    <property type="match status" value="2"/>
</dbReference>
<feature type="transmembrane region" description="Helical" evidence="6">
    <location>
        <begin position="287"/>
        <end position="304"/>
    </location>
</feature>
<evidence type="ECO:0000313" key="7">
    <source>
        <dbReference type="EMBL" id="OBY62543.1"/>
    </source>
</evidence>
<dbReference type="EMBL" id="LSFM01000023">
    <property type="protein sequence ID" value="OBY62543.1"/>
    <property type="molecule type" value="Genomic_DNA"/>
</dbReference>
<dbReference type="Pfam" id="PF07690">
    <property type="entry name" value="MFS_1"/>
    <property type="match status" value="1"/>
</dbReference>
<comment type="caution">
    <text evidence="7">The sequence shown here is derived from an EMBL/GenBank/DDBJ whole genome shotgun (WGS) entry which is preliminary data.</text>
</comment>
<dbReference type="SUPFAM" id="SSF103473">
    <property type="entry name" value="MFS general substrate transporter"/>
    <property type="match status" value="1"/>
</dbReference>
<dbReference type="Proteomes" id="UP000092584">
    <property type="component" value="Unassembled WGS sequence"/>
</dbReference>
<keyword evidence="3 6" id="KW-0812">Transmembrane</keyword>
<evidence type="ECO:0000256" key="6">
    <source>
        <dbReference type="SAM" id="Phobius"/>
    </source>
</evidence>
<dbReference type="InterPro" id="IPR011701">
    <property type="entry name" value="MFS"/>
</dbReference>
<dbReference type="GO" id="GO:0005886">
    <property type="term" value="C:plasma membrane"/>
    <property type="evidence" value="ECO:0007669"/>
    <property type="project" value="UniProtKB-SubCell"/>
</dbReference>
<evidence type="ECO:0000256" key="5">
    <source>
        <dbReference type="ARBA" id="ARBA00023136"/>
    </source>
</evidence>
<evidence type="ECO:0000313" key="8">
    <source>
        <dbReference type="Proteomes" id="UP000092584"/>
    </source>
</evidence>
<gene>
    <name evidence="7" type="ORF">LPB3_10290</name>
</gene>
<feature type="transmembrane region" description="Helical" evidence="6">
    <location>
        <begin position="107"/>
        <end position="124"/>
    </location>
</feature>
<accession>A0A1B8TS67</accession>
<dbReference type="CDD" id="cd17394">
    <property type="entry name" value="MFS_FucP_like"/>
    <property type="match status" value="1"/>
</dbReference>
<keyword evidence="5 6" id="KW-0472">Membrane</keyword>
<dbReference type="NCBIfam" id="TIGR00885">
    <property type="entry name" value="fucP"/>
    <property type="match status" value="1"/>
</dbReference>
<dbReference type="AlphaFoldDB" id="A0A1B8TS67"/>
<evidence type="ECO:0000256" key="4">
    <source>
        <dbReference type="ARBA" id="ARBA00022989"/>
    </source>
</evidence>
<dbReference type="InterPro" id="IPR005275">
    <property type="entry name" value="Lfuc_symporter_FucP"/>
</dbReference>
<keyword evidence="4 6" id="KW-1133">Transmembrane helix</keyword>
<dbReference type="PANTHER" id="PTHR43702:SF11">
    <property type="entry name" value="L-FUCOSE-PROTON SYMPORTER"/>
    <property type="match status" value="1"/>
</dbReference>
<evidence type="ECO:0000256" key="1">
    <source>
        <dbReference type="ARBA" id="ARBA00004429"/>
    </source>
</evidence>
<feature type="transmembrane region" description="Helical" evidence="6">
    <location>
        <begin position="145"/>
        <end position="167"/>
    </location>
</feature>
<name>A0A1B8TS67_9FLAO</name>
<dbReference type="STRING" id="1774273.LPB03_10280"/>
<evidence type="ECO:0000256" key="3">
    <source>
        <dbReference type="ARBA" id="ARBA00022692"/>
    </source>
</evidence>
<feature type="transmembrane region" description="Helical" evidence="6">
    <location>
        <begin position="316"/>
        <end position="337"/>
    </location>
</feature>
<sequence>MNKFKKIPVVPKELLVPFIAATSIFALWGFANDLTNPMVAAFKKVMILSNKEAYNVQFAFYFGYGVMAIPAALFIRRFSYKSGILVGLALYALGAVLFYPAALEGNYTYFLISLFVITCGLGFLETTSNPLILSMGDPSTSTQRLNLAQSFNPIGSLTGMMIAKFVVLDRILSSDYENSSEIITLGKEKAAEIKVHDLDVISTPYIAVGIFVALVFVIIWKTNIPKMTMGEHLTIKESLQRIFKSKTYVFGVIAQTFYVGAQIMCWTAIFQLVEYINIGNENPIDGTFWNIGAMVLFVTTRFIGTAVMRKINPAKMLAIFAIAAAFLCLGVVLTTGITSLICLVLVSVFMSIMFPTIYGLALKDMGEEAKLASSGLIMAIVGGAFLPKIQAVIMDFGDTIKGEEVFGDVITGNITEIHFSFILPMLCLIIVGFYGLYAYKVNKKTT</sequence>
<keyword evidence="8" id="KW-1185">Reference proteome</keyword>
<reference evidence="8" key="1">
    <citation type="submission" date="2016-02" db="EMBL/GenBank/DDBJ databases">
        <authorList>
            <person name="Shin S.-K."/>
            <person name="Yi H."/>
            <person name="Kim E."/>
        </authorList>
    </citation>
    <scope>NUCLEOTIDE SEQUENCE [LARGE SCALE GENOMIC DNA]</scope>
    <source>
        <strain evidence="8">LPB0003</strain>
    </source>
</reference>
<organism evidence="7 8">
    <name type="scientific">Polaribacter vadi</name>
    <dbReference type="NCBI Taxonomy" id="1774273"/>
    <lineage>
        <taxon>Bacteria</taxon>
        <taxon>Pseudomonadati</taxon>
        <taxon>Bacteroidota</taxon>
        <taxon>Flavobacteriia</taxon>
        <taxon>Flavobacteriales</taxon>
        <taxon>Flavobacteriaceae</taxon>
    </lineage>
</organism>
<dbReference type="RefSeq" id="WP_065319528.1">
    <property type="nucleotide sequence ID" value="NZ_CP017477.1"/>
</dbReference>
<proteinExistence type="predicted"/>
<feature type="transmembrane region" description="Helical" evidence="6">
    <location>
        <begin position="82"/>
        <end position="101"/>
    </location>
</feature>
<dbReference type="InterPro" id="IPR036259">
    <property type="entry name" value="MFS_trans_sf"/>
</dbReference>
<dbReference type="KEGG" id="pob:LPB03_10280"/>
<feature type="transmembrane region" description="Helical" evidence="6">
    <location>
        <begin position="12"/>
        <end position="31"/>
    </location>
</feature>